<dbReference type="EMBL" id="ML179284">
    <property type="protein sequence ID" value="THU92276.1"/>
    <property type="molecule type" value="Genomic_DNA"/>
</dbReference>
<protein>
    <submittedName>
        <fullName evidence="2">Uncharacterized protein</fullName>
    </submittedName>
</protein>
<dbReference type="Proteomes" id="UP000297245">
    <property type="component" value="Unassembled WGS sequence"/>
</dbReference>
<evidence type="ECO:0000313" key="3">
    <source>
        <dbReference type="Proteomes" id="UP000297245"/>
    </source>
</evidence>
<name>A0A4S8LS22_DENBC</name>
<organism evidence="2 3">
    <name type="scientific">Dendrothele bispora (strain CBS 962.96)</name>
    <dbReference type="NCBI Taxonomy" id="1314807"/>
    <lineage>
        <taxon>Eukaryota</taxon>
        <taxon>Fungi</taxon>
        <taxon>Dikarya</taxon>
        <taxon>Basidiomycota</taxon>
        <taxon>Agaricomycotina</taxon>
        <taxon>Agaricomycetes</taxon>
        <taxon>Agaricomycetidae</taxon>
        <taxon>Agaricales</taxon>
        <taxon>Agaricales incertae sedis</taxon>
        <taxon>Dendrothele</taxon>
    </lineage>
</organism>
<accession>A0A4S8LS22</accession>
<evidence type="ECO:0000313" key="2">
    <source>
        <dbReference type="EMBL" id="THU92276.1"/>
    </source>
</evidence>
<gene>
    <name evidence="2" type="ORF">K435DRAFT_213413</name>
    <name evidence="1" type="ORF">K435DRAFT_289456</name>
</gene>
<evidence type="ECO:0000313" key="1">
    <source>
        <dbReference type="EMBL" id="THU89421.1"/>
    </source>
</evidence>
<sequence length="73" mass="7964">MTIAIARDPVQAILLPLLFRYPCSKAFFKVGPGNLVQNETLVPSESTLRSFVIPTSSSFLGHIATEPMSCVVR</sequence>
<proteinExistence type="predicted"/>
<dbReference type="AlphaFoldDB" id="A0A4S8LS22"/>
<dbReference type="EMBL" id="ML179368">
    <property type="protein sequence ID" value="THU89421.1"/>
    <property type="molecule type" value="Genomic_DNA"/>
</dbReference>
<reference evidence="2 3" key="1">
    <citation type="journal article" date="2019" name="Nat. Ecol. Evol.">
        <title>Megaphylogeny resolves global patterns of mushroom evolution.</title>
        <authorList>
            <person name="Varga T."/>
            <person name="Krizsan K."/>
            <person name="Foldi C."/>
            <person name="Dima B."/>
            <person name="Sanchez-Garcia M."/>
            <person name="Sanchez-Ramirez S."/>
            <person name="Szollosi G.J."/>
            <person name="Szarkandi J.G."/>
            <person name="Papp V."/>
            <person name="Albert L."/>
            <person name="Andreopoulos W."/>
            <person name="Angelini C."/>
            <person name="Antonin V."/>
            <person name="Barry K.W."/>
            <person name="Bougher N.L."/>
            <person name="Buchanan P."/>
            <person name="Buyck B."/>
            <person name="Bense V."/>
            <person name="Catcheside P."/>
            <person name="Chovatia M."/>
            <person name="Cooper J."/>
            <person name="Damon W."/>
            <person name="Desjardin D."/>
            <person name="Finy P."/>
            <person name="Geml J."/>
            <person name="Haridas S."/>
            <person name="Hughes K."/>
            <person name="Justo A."/>
            <person name="Karasinski D."/>
            <person name="Kautmanova I."/>
            <person name="Kiss B."/>
            <person name="Kocsube S."/>
            <person name="Kotiranta H."/>
            <person name="LaButti K.M."/>
            <person name="Lechner B.E."/>
            <person name="Liimatainen K."/>
            <person name="Lipzen A."/>
            <person name="Lukacs Z."/>
            <person name="Mihaltcheva S."/>
            <person name="Morgado L.N."/>
            <person name="Niskanen T."/>
            <person name="Noordeloos M.E."/>
            <person name="Ohm R.A."/>
            <person name="Ortiz-Santana B."/>
            <person name="Ovrebo C."/>
            <person name="Racz N."/>
            <person name="Riley R."/>
            <person name="Savchenko A."/>
            <person name="Shiryaev A."/>
            <person name="Soop K."/>
            <person name="Spirin V."/>
            <person name="Szebenyi C."/>
            <person name="Tomsovsky M."/>
            <person name="Tulloss R.E."/>
            <person name="Uehling J."/>
            <person name="Grigoriev I.V."/>
            <person name="Vagvolgyi C."/>
            <person name="Papp T."/>
            <person name="Martin F.M."/>
            <person name="Miettinen O."/>
            <person name="Hibbett D.S."/>
            <person name="Nagy L.G."/>
        </authorList>
    </citation>
    <scope>NUCLEOTIDE SEQUENCE [LARGE SCALE GENOMIC DNA]</scope>
    <source>
        <strain evidence="2 3">CBS 962.96</strain>
    </source>
</reference>
<keyword evidence="3" id="KW-1185">Reference proteome</keyword>